<feature type="non-terminal residue" evidence="2">
    <location>
        <position position="1"/>
    </location>
</feature>
<dbReference type="Proteomes" id="UP000685013">
    <property type="component" value="Chromosome 4"/>
</dbReference>
<feature type="compositionally biased region" description="Acidic residues" evidence="1">
    <location>
        <begin position="27"/>
        <end position="39"/>
    </location>
</feature>
<evidence type="ECO:0000313" key="2">
    <source>
        <dbReference type="EMBL" id="KAG6600850.1"/>
    </source>
</evidence>
<accession>A0AAV6NQ20</accession>
<proteinExistence type="predicted"/>
<organism evidence="2 3">
    <name type="scientific">Cucurbita argyrosperma subsp. sororia</name>
    <dbReference type="NCBI Taxonomy" id="37648"/>
    <lineage>
        <taxon>Eukaryota</taxon>
        <taxon>Viridiplantae</taxon>
        <taxon>Streptophyta</taxon>
        <taxon>Embryophyta</taxon>
        <taxon>Tracheophyta</taxon>
        <taxon>Spermatophyta</taxon>
        <taxon>Magnoliopsida</taxon>
        <taxon>eudicotyledons</taxon>
        <taxon>Gunneridae</taxon>
        <taxon>Pentapetalae</taxon>
        <taxon>rosids</taxon>
        <taxon>fabids</taxon>
        <taxon>Cucurbitales</taxon>
        <taxon>Cucurbitaceae</taxon>
        <taxon>Cucurbiteae</taxon>
        <taxon>Cucurbita</taxon>
    </lineage>
</organism>
<dbReference type="CDD" id="cd00130">
    <property type="entry name" value="PAS"/>
    <property type="match status" value="1"/>
</dbReference>
<feature type="region of interest" description="Disordered" evidence="1">
    <location>
        <begin position="1"/>
        <end position="41"/>
    </location>
</feature>
<dbReference type="EMBL" id="JAGKQH010000004">
    <property type="protein sequence ID" value="KAG6600850.1"/>
    <property type="molecule type" value="Genomic_DNA"/>
</dbReference>
<comment type="caution">
    <text evidence="2">The sequence shown here is derived from an EMBL/GenBank/DDBJ whole genome shotgun (WGS) entry which is preliminary data.</text>
</comment>
<name>A0AAV6NQ20_9ROSI</name>
<reference evidence="2 3" key="1">
    <citation type="journal article" date="2021" name="Hortic Res">
        <title>The domestication of Cucurbita argyrosperma as revealed by the genome of its wild relative.</title>
        <authorList>
            <person name="Barrera-Redondo J."/>
            <person name="Sanchez-de la Vega G."/>
            <person name="Aguirre-Liguori J.A."/>
            <person name="Castellanos-Morales G."/>
            <person name="Gutierrez-Guerrero Y.T."/>
            <person name="Aguirre-Dugua X."/>
            <person name="Aguirre-Planter E."/>
            <person name="Tenaillon M.I."/>
            <person name="Lira-Saade R."/>
            <person name="Eguiarte L.E."/>
        </authorList>
    </citation>
    <scope>NUCLEOTIDE SEQUENCE [LARGE SCALE GENOMIC DNA]</scope>
    <source>
        <strain evidence="2">JBR-2021</strain>
    </source>
</reference>
<evidence type="ECO:0000256" key="1">
    <source>
        <dbReference type="SAM" id="MobiDB-lite"/>
    </source>
</evidence>
<sequence length="129" mass="14911">MAMAKNDDEPEVQSSVKRLKCSKHDDEQLENEEEEEEQVSELPLKPGLFFYPMTPTSFVVSDALEPDFPIIYVNKVFEICTGYRADEVLGQNWYDEIQLRDNFCCFAGCFWLPLFGIEGSGNFGFWMDL</sequence>
<protein>
    <submittedName>
        <fullName evidence="2">Adagio protein 3</fullName>
    </submittedName>
</protein>
<gene>
    <name evidence="2" type="primary">ADO3</name>
    <name evidence="2" type="ORF">SDJN03_06083</name>
</gene>
<keyword evidence="3" id="KW-1185">Reference proteome</keyword>
<dbReference type="AlphaFoldDB" id="A0AAV6NQ20"/>
<evidence type="ECO:0000313" key="3">
    <source>
        <dbReference type="Proteomes" id="UP000685013"/>
    </source>
</evidence>
<dbReference type="InterPro" id="IPR000014">
    <property type="entry name" value="PAS"/>
</dbReference>